<dbReference type="InterPro" id="IPR006860">
    <property type="entry name" value="FecR"/>
</dbReference>
<feature type="domain" description="Protein FecR C-terminal" evidence="3">
    <location>
        <begin position="248"/>
        <end position="315"/>
    </location>
</feature>
<dbReference type="PIRSF" id="PIRSF018266">
    <property type="entry name" value="FecR"/>
    <property type="match status" value="1"/>
</dbReference>
<evidence type="ECO:0000259" key="3">
    <source>
        <dbReference type="Pfam" id="PF16344"/>
    </source>
</evidence>
<accession>A0A7W8ZMN3</accession>
<dbReference type="PANTHER" id="PTHR30273">
    <property type="entry name" value="PERIPLASMIC SIGNAL SENSOR AND SIGMA FACTOR ACTIVATOR FECR-RELATED"/>
    <property type="match status" value="1"/>
</dbReference>
<dbReference type="Gene3D" id="3.55.50.30">
    <property type="match status" value="1"/>
</dbReference>
<evidence type="ECO:0000313" key="5">
    <source>
        <dbReference type="Proteomes" id="UP000537204"/>
    </source>
</evidence>
<keyword evidence="1" id="KW-0812">Transmembrane</keyword>
<protein>
    <submittedName>
        <fullName evidence="4">Ferric-dicitrate binding protein FerR (Iron transport regulator)</fullName>
    </submittedName>
</protein>
<proteinExistence type="predicted"/>
<sequence length="317" mass="35912">MSSSKPRQLLKNYLQHKNSAAEKEIVDNWYQQLDDTEPMLLDTKKETQVKEEIWASIAPGLKTGPKRFRLNWLNAAAVLITISSIALLFWKIPGPAKPVKEQCPGGCFTTVSTQTGERKTVTLPDGTMLMLNSVSTIKISENFSTKRIVQLVDGEVFFDVKHDSKRPFMIKIGRLTTQVLGTAFNIRAYSQMEKMTVGVIRGKVGVRLDNQPSHFLIKGQQLAYQRNNQSIRLMPLDEKNLAWQKGNLVLNNASFEEMSILMAKNFGIQIHTSRQDLHTKHFTTTISTSTPALKAMEIVAAIHQLKIKKRRNDIEIY</sequence>
<name>A0A7W8ZMN3_9SPHI</name>
<dbReference type="InterPro" id="IPR012373">
    <property type="entry name" value="Ferrdict_sens_TM"/>
</dbReference>
<evidence type="ECO:0000256" key="1">
    <source>
        <dbReference type="SAM" id="Phobius"/>
    </source>
</evidence>
<feature type="domain" description="FecR protein" evidence="2">
    <location>
        <begin position="110"/>
        <end position="204"/>
    </location>
</feature>
<reference evidence="4 5" key="1">
    <citation type="submission" date="2020-08" db="EMBL/GenBank/DDBJ databases">
        <title>Genomic Encyclopedia of Type Strains, Phase IV (KMG-V): Genome sequencing to study the core and pangenomes of soil and plant-associated prokaryotes.</title>
        <authorList>
            <person name="Whitman W."/>
        </authorList>
    </citation>
    <scope>NUCLEOTIDE SEQUENCE [LARGE SCALE GENOMIC DNA]</scope>
    <source>
        <strain evidence="4 5">S3M1</strain>
    </source>
</reference>
<gene>
    <name evidence="4" type="ORF">HDE68_002737</name>
</gene>
<dbReference type="GO" id="GO:0016989">
    <property type="term" value="F:sigma factor antagonist activity"/>
    <property type="evidence" value="ECO:0007669"/>
    <property type="project" value="TreeGrafter"/>
</dbReference>
<dbReference type="PANTHER" id="PTHR30273:SF2">
    <property type="entry name" value="PROTEIN FECR"/>
    <property type="match status" value="1"/>
</dbReference>
<evidence type="ECO:0000259" key="2">
    <source>
        <dbReference type="Pfam" id="PF04773"/>
    </source>
</evidence>
<dbReference type="RefSeq" id="WP_183882731.1">
    <property type="nucleotide sequence ID" value="NZ_JACHCE010000004.1"/>
</dbReference>
<organism evidence="4 5">
    <name type="scientific">Pedobacter cryoconitis</name>
    <dbReference type="NCBI Taxonomy" id="188932"/>
    <lineage>
        <taxon>Bacteria</taxon>
        <taxon>Pseudomonadati</taxon>
        <taxon>Bacteroidota</taxon>
        <taxon>Sphingobacteriia</taxon>
        <taxon>Sphingobacteriales</taxon>
        <taxon>Sphingobacteriaceae</taxon>
        <taxon>Pedobacter</taxon>
    </lineage>
</organism>
<dbReference type="Gene3D" id="2.60.120.1440">
    <property type="match status" value="1"/>
</dbReference>
<keyword evidence="1" id="KW-0472">Membrane</keyword>
<feature type="transmembrane region" description="Helical" evidence="1">
    <location>
        <begin position="72"/>
        <end position="90"/>
    </location>
</feature>
<keyword evidence="1" id="KW-1133">Transmembrane helix</keyword>
<dbReference type="Proteomes" id="UP000537204">
    <property type="component" value="Unassembled WGS sequence"/>
</dbReference>
<dbReference type="Pfam" id="PF16344">
    <property type="entry name" value="FecR_C"/>
    <property type="match status" value="1"/>
</dbReference>
<dbReference type="InterPro" id="IPR032508">
    <property type="entry name" value="FecR_C"/>
</dbReference>
<evidence type="ECO:0000313" key="4">
    <source>
        <dbReference type="EMBL" id="MBB5636824.1"/>
    </source>
</evidence>
<dbReference type="Pfam" id="PF04773">
    <property type="entry name" value="FecR"/>
    <property type="match status" value="1"/>
</dbReference>
<comment type="caution">
    <text evidence="4">The sequence shown here is derived from an EMBL/GenBank/DDBJ whole genome shotgun (WGS) entry which is preliminary data.</text>
</comment>
<dbReference type="AlphaFoldDB" id="A0A7W8ZMN3"/>
<dbReference type="EMBL" id="JACHCE010000004">
    <property type="protein sequence ID" value="MBB5636824.1"/>
    <property type="molecule type" value="Genomic_DNA"/>
</dbReference>